<reference evidence="3" key="1">
    <citation type="submission" date="2020-06" db="EMBL/GenBank/DDBJ databases">
        <title>A chromosome-scale genome assembly of Talaromyces rugulosus W13939.</title>
        <authorList>
            <person name="Wang B."/>
            <person name="Guo L."/>
            <person name="Ye K."/>
            <person name="Wang L."/>
        </authorList>
    </citation>
    <scope>NUCLEOTIDE SEQUENCE [LARGE SCALE GENOMIC DNA]</scope>
    <source>
        <strain evidence="3">W13939</strain>
    </source>
</reference>
<gene>
    <name evidence="2" type="ORF">TRUGW13939_09046</name>
</gene>
<dbReference type="GeneID" id="55996530"/>
<feature type="compositionally biased region" description="Basic and acidic residues" evidence="1">
    <location>
        <begin position="55"/>
        <end position="81"/>
    </location>
</feature>
<sequence length="444" mass="50416">MDSHFTFLTSTNPALGEADIKQMRAHVTRKNFEKRRERLEGTISRSNKARRTRHRQPEQPSDKLRLARKDKSPSPDGSEKQFRVTVSPYTLISTEANYASIYQFYRSFRPLLLTLAADQATLIREWSWMQLNYAEPALLEASLALVAFHDSLTGSGSVGDVEMHQVKAVKIINSRLNNPATAVTDGVLAAVLTLAHCERLAKREIGYETHMIGFRHMLQVRKQQHNNFDGISWFSHLILSDTTEDIAILPKPSMNISHLFLPKTVPETIDSISQDLSSLRTAIEYSMRYDTAEEFVAREIDQRILEILNNADILRSYPAYISSLGLCIRIFLHLSSDRFPISAADLSVLTSELKAILGESDTRLCTSFELTAWQILTASVATTADSPAGRWFRITLWKVSRAFVLSDWSRVLAYLDKAFIPHTRLLAEFKAVWTEVMENPVFHI</sequence>
<name>A0A7H8R691_TALRU</name>
<proteinExistence type="predicted"/>
<feature type="compositionally biased region" description="Basic and acidic residues" evidence="1">
    <location>
        <begin position="30"/>
        <end position="40"/>
    </location>
</feature>
<evidence type="ECO:0000256" key="1">
    <source>
        <dbReference type="SAM" id="MobiDB-lite"/>
    </source>
</evidence>
<dbReference type="PANTHER" id="PTHR37540:SF5">
    <property type="entry name" value="TRANSCRIPTION FACTOR DOMAIN-CONTAINING PROTEIN"/>
    <property type="match status" value="1"/>
</dbReference>
<dbReference type="PANTHER" id="PTHR37540">
    <property type="entry name" value="TRANSCRIPTION FACTOR (ACR-2), PUTATIVE-RELATED-RELATED"/>
    <property type="match status" value="1"/>
</dbReference>
<dbReference type="KEGG" id="trg:TRUGW13939_09046"/>
<evidence type="ECO:0000313" key="2">
    <source>
        <dbReference type="EMBL" id="QKX61890.1"/>
    </source>
</evidence>
<dbReference type="Proteomes" id="UP000509510">
    <property type="component" value="Chromosome V"/>
</dbReference>
<evidence type="ECO:0000313" key="3">
    <source>
        <dbReference type="Proteomes" id="UP000509510"/>
    </source>
</evidence>
<accession>A0A7H8R691</accession>
<keyword evidence="3" id="KW-1185">Reference proteome</keyword>
<dbReference type="OrthoDB" id="4158087at2759"/>
<dbReference type="RefSeq" id="XP_035348064.1">
    <property type="nucleotide sequence ID" value="XM_035492171.1"/>
</dbReference>
<dbReference type="EMBL" id="CP055902">
    <property type="protein sequence ID" value="QKX61890.1"/>
    <property type="molecule type" value="Genomic_DNA"/>
</dbReference>
<protein>
    <submittedName>
        <fullName evidence="2">Uncharacterized protein</fullName>
    </submittedName>
</protein>
<feature type="region of interest" description="Disordered" evidence="1">
    <location>
        <begin position="19"/>
        <end position="81"/>
    </location>
</feature>
<dbReference type="AlphaFoldDB" id="A0A7H8R691"/>
<organism evidence="2 3">
    <name type="scientific">Talaromyces rugulosus</name>
    <name type="common">Penicillium rugulosum</name>
    <dbReference type="NCBI Taxonomy" id="121627"/>
    <lineage>
        <taxon>Eukaryota</taxon>
        <taxon>Fungi</taxon>
        <taxon>Dikarya</taxon>
        <taxon>Ascomycota</taxon>
        <taxon>Pezizomycotina</taxon>
        <taxon>Eurotiomycetes</taxon>
        <taxon>Eurotiomycetidae</taxon>
        <taxon>Eurotiales</taxon>
        <taxon>Trichocomaceae</taxon>
        <taxon>Talaromyces</taxon>
        <taxon>Talaromyces sect. Islandici</taxon>
    </lineage>
</organism>